<name>A0ABN1QX37_9ACTN</name>
<dbReference type="RefSeq" id="WP_344240120.1">
    <property type="nucleotide sequence ID" value="NZ_BAAAHH010000008.1"/>
</dbReference>
<dbReference type="EMBL" id="BAAAHH010000008">
    <property type="protein sequence ID" value="GAA0948637.1"/>
    <property type="molecule type" value="Genomic_DNA"/>
</dbReference>
<organism evidence="2 3">
    <name type="scientific">Actinocorallia libanotica</name>
    <dbReference type="NCBI Taxonomy" id="46162"/>
    <lineage>
        <taxon>Bacteria</taxon>
        <taxon>Bacillati</taxon>
        <taxon>Actinomycetota</taxon>
        <taxon>Actinomycetes</taxon>
        <taxon>Streptosporangiales</taxon>
        <taxon>Thermomonosporaceae</taxon>
        <taxon>Actinocorallia</taxon>
    </lineage>
</organism>
<feature type="compositionally biased region" description="Basic residues" evidence="1">
    <location>
        <begin position="55"/>
        <end position="65"/>
    </location>
</feature>
<sequence>MRDDSRIQRPRNIAIPGFDNSQEAVLPAKNNNKKSGRKSLLKGTDQRHAAMGRHAAGRHNARKLPTRQMNNRGGR</sequence>
<feature type="region of interest" description="Disordered" evidence="1">
    <location>
        <begin position="1"/>
        <end position="75"/>
    </location>
</feature>
<proteinExistence type="predicted"/>
<gene>
    <name evidence="2" type="ORF">GCM10009550_25200</name>
</gene>
<protein>
    <submittedName>
        <fullName evidence="2">Uncharacterized protein</fullName>
    </submittedName>
</protein>
<keyword evidence="3" id="KW-1185">Reference proteome</keyword>
<reference evidence="2 3" key="1">
    <citation type="journal article" date="2019" name="Int. J. Syst. Evol. Microbiol.">
        <title>The Global Catalogue of Microorganisms (GCM) 10K type strain sequencing project: providing services to taxonomists for standard genome sequencing and annotation.</title>
        <authorList>
            <consortium name="The Broad Institute Genomics Platform"/>
            <consortium name="The Broad Institute Genome Sequencing Center for Infectious Disease"/>
            <person name="Wu L."/>
            <person name="Ma J."/>
        </authorList>
    </citation>
    <scope>NUCLEOTIDE SEQUENCE [LARGE SCALE GENOMIC DNA]</scope>
    <source>
        <strain evidence="2 3">JCM 10696</strain>
    </source>
</reference>
<comment type="caution">
    <text evidence="2">The sequence shown here is derived from an EMBL/GenBank/DDBJ whole genome shotgun (WGS) entry which is preliminary data.</text>
</comment>
<accession>A0ABN1QX37</accession>
<dbReference type="Proteomes" id="UP001500665">
    <property type="component" value="Unassembled WGS sequence"/>
</dbReference>
<evidence type="ECO:0000256" key="1">
    <source>
        <dbReference type="SAM" id="MobiDB-lite"/>
    </source>
</evidence>
<evidence type="ECO:0000313" key="3">
    <source>
        <dbReference type="Proteomes" id="UP001500665"/>
    </source>
</evidence>
<evidence type="ECO:0000313" key="2">
    <source>
        <dbReference type="EMBL" id="GAA0948637.1"/>
    </source>
</evidence>
<feature type="compositionally biased region" description="Basic residues" evidence="1">
    <location>
        <begin position="31"/>
        <end position="40"/>
    </location>
</feature>